<dbReference type="InterPro" id="IPR000477">
    <property type="entry name" value="RT_dom"/>
</dbReference>
<dbReference type="PANTHER" id="PTHR33332">
    <property type="entry name" value="REVERSE TRANSCRIPTASE DOMAIN-CONTAINING PROTEIN"/>
    <property type="match status" value="1"/>
</dbReference>
<organism evidence="2 3">
    <name type="scientific">Mycteria americana</name>
    <name type="common">Wood stork</name>
    <dbReference type="NCBI Taxonomy" id="33587"/>
    <lineage>
        <taxon>Eukaryota</taxon>
        <taxon>Metazoa</taxon>
        <taxon>Chordata</taxon>
        <taxon>Craniata</taxon>
        <taxon>Vertebrata</taxon>
        <taxon>Euteleostomi</taxon>
        <taxon>Archelosauria</taxon>
        <taxon>Archosauria</taxon>
        <taxon>Dinosauria</taxon>
        <taxon>Saurischia</taxon>
        <taxon>Theropoda</taxon>
        <taxon>Coelurosauria</taxon>
        <taxon>Aves</taxon>
        <taxon>Neognathae</taxon>
        <taxon>Neoaves</taxon>
        <taxon>Aequornithes</taxon>
        <taxon>Ciconiiformes</taxon>
        <taxon>Ciconiidae</taxon>
        <taxon>Mycteria</taxon>
    </lineage>
</organism>
<dbReference type="Pfam" id="PF00078">
    <property type="entry name" value="RVT_1"/>
    <property type="match status" value="1"/>
</dbReference>
<proteinExistence type="predicted"/>
<evidence type="ECO:0000259" key="1">
    <source>
        <dbReference type="Pfam" id="PF00078"/>
    </source>
</evidence>
<sequence length="364" mass="40843">MMIYARLTNGHLDTMDWRPSQDNLITASWQPPLSLSYISRMPLLSQCVLLGAMSPRTVTICSEDGRKLHIHHACFCDGIVTSTPYSWKPLPNIYMNDKNVIGSSQHGFRKRKSCLTNLTAFYDETTSLTFDTVSHNILIDNQMKYRLDKWTVMWTENCLNNWAQRVLISNTKSNWRPVTSGIPQGLALGIILLNIFINNLDDGRGCTLSKSADDKVGGVVDNTKRDLDRLGKWDNRNFMKFNTAKQKILSLGWDSPRHQYLLGANWQESTTVLKVPGCICTYRLLHSCLEDELSTTLLASPSKAAPQQQTHLFPTQQVVLLLNTASPTAQTPVPAQAGCPALTGLCRNQQAVKYNETRAGSWHS</sequence>
<dbReference type="Proteomes" id="UP001333110">
    <property type="component" value="Unassembled WGS sequence"/>
</dbReference>
<comment type="caution">
    <text evidence="2">The sequence shown here is derived from an EMBL/GenBank/DDBJ whole genome shotgun (WGS) entry which is preliminary data.</text>
</comment>
<accession>A0AAN7NKC2</accession>
<feature type="domain" description="Reverse transcriptase" evidence="1">
    <location>
        <begin position="99"/>
        <end position="254"/>
    </location>
</feature>
<keyword evidence="3" id="KW-1185">Reference proteome</keyword>
<gene>
    <name evidence="2" type="ORF">QYF61_001868</name>
</gene>
<reference evidence="2 3" key="1">
    <citation type="journal article" date="2023" name="J. Hered.">
        <title>Chromosome-level genome of the wood stork (Mycteria americana) provides insight into avian chromosome evolution.</title>
        <authorList>
            <person name="Flamio R. Jr."/>
            <person name="Ramstad K.M."/>
        </authorList>
    </citation>
    <scope>NUCLEOTIDE SEQUENCE [LARGE SCALE GENOMIC DNA]</scope>
    <source>
        <strain evidence="2">JAX WOST 10</strain>
    </source>
</reference>
<protein>
    <recommendedName>
        <fullName evidence="1">Reverse transcriptase domain-containing protein</fullName>
    </recommendedName>
</protein>
<dbReference type="AlphaFoldDB" id="A0AAN7NKC2"/>
<evidence type="ECO:0000313" key="3">
    <source>
        <dbReference type="Proteomes" id="UP001333110"/>
    </source>
</evidence>
<evidence type="ECO:0000313" key="2">
    <source>
        <dbReference type="EMBL" id="KAK4829063.1"/>
    </source>
</evidence>
<name>A0AAN7NKC2_MYCAM</name>
<dbReference type="EMBL" id="JAUNZN010000001">
    <property type="protein sequence ID" value="KAK4829063.1"/>
    <property type="molecule type" value="Genomic_DNA"/>
</dbReference>